<dbReference type="Proteomes" id="UP000612361">
    <property type="component" value="Unassembled WGS sequence"/>
</dbReference>
<dbReference type="RefSeq" id="WP_186879764.1">
    <property type="nucleotide sequence ID" value="NZ_JACOGG010000002.1"/>
</dbReference>
<organism evidence="2 3">
    <name type="scientific">Undibacterium rugosum</name>
    <dbReference type="NCBI Taxonomy" id="2762291"/>
    <lineage>
        <taxon>Bacteria</taxon>
        <taxon>Pseudomonadati</taxon>
        <taxon>Pseudomonadota</taxon>
        <taxon>Betaproteobacteria</taxon>
        <taxon>Burkholderiales</taxon>
        <taxon>Oxalobacteraceae</taxon>
        <taxon>Undibacterium</taxon>
    </lineage>
</organism>
<name>A0A923I7M2_9BURK</name>
<dbReference type="Pfam" id="PF11306">
    <property type="entry name" value="DUF3108"/>
    <property type="match status" value="1"/>
</dbReference>
<proteinExistence type="predicted"/>
<accession>A0A923I7M2</accession>
<dbReference type="InterPro" id="IPR021457">
    <property type="entry name" value="DUF3108"/>
</dbReference>
<evidence type="ECO:0000313" key="2">
    <source>
        <dbReference type="EMBL" id="MBC3934125.1"/>
    </source>
</evidence>
<protein>
    <submittedName>
        <fullName evidence="2">DUF3108 domain-containing protein</fullName>
    </submittedName>
</protein>
<evidence type="ECO:0000313" key="3">
    <source>
        <dbReference type="Proteomes" id="UP000612361"/>
    </source>
</evidence>
<feature type="chain" id="PRO_5037633423" evidence="1">
    <location>
        <begin position="23"/>
        <end position="244"/>
    </location>
</feature>
<reference evidence="2" key="1">
    <citation type="submission" date="2020-08" db="EMBL/GenBank/DDBJ databases">
        <title>Novel species isolated from subtropical streams in China.</title>
        <authorList>
            <person name="Lu H."/>
        </authorList>
    </citation>
    <scope>NUCLEOTIDE SEQUENCE</scope>
    <source>
        <strain evidence="2">CY7W</strain>
    </source>
</reference>
<keyword evidence="1" id="KW-0732">Signal</keyword>
<dbReference type="AlphaFoldDB" id="A0A923I7M2"/>
<keyword evidence="3" id="KW-1185">Reference proteome</keyword>
<sequence length="244" mass="27111">MFHAITRTVLGVCLWHSLSALAADSYPATQLAPAAELQYSIKARQSGLSIGGSALVRWQQQDGKYSIHSETRAVLVGKILDTSSQGSIDEQGLAPELFTEKRFGKPQTQTSFDRQNKMIKFSTSAETYPIKGGEQDRSSATWQLIAQARAASAHFTTGSEWKMFVAGRRDAETWTFRVVGTETIRTALGEYQCIHVSKAPPPDSRDQQLDIWLAPGLNWYPVRLRFNDADGDFVDQLLESVNKL</sequence>
<evidence type="ECO:0000256" key="1">
    <source>
        <dbReference type="SAM" id="SignalP"/>
    </source>
</evidence>
<gene>
    <name evidence="2" type="ORF">H8K47_02010</name>
</gene>
<feature type="signal peptide" evidence="1">
    <location>
        <begin position="1"/>
        <end position="22"/>
    </location>
</feature>
<comment type="caution">
    <text evidence="2">The sequence shown here is derived from an EMBL/GenBank/DDBJ whole genome shotgun (WGS) entry which is preliminary data.</text>
</comment>
<dbReference type="EMBL" id="JACOGG010000002">
    <property type="protein sequence ID" value="MBC3934125.1"/>
    <property type="molecule type" value="Genomic_DNA"/>
</dbReference>